<sequence length="296" mass="33044">MVPLENLRVAVALGRYLDPAFLDQQLFDELRAVPGEITLEANKRSGRRVPLHLQDAAFKSTASRPTIYRKRLGMANSASPTSARPGRQGLTRADEMKSSPLPKSTSLKMPAWYIEFSPAKSLRDRPIERLPLPGATDRALQAHPRRQETYCTDSPRWVTQLVHRNLHHSPSSPPATLTCGFNDEIHAWLATFQTPDEHDKHGEQAQPGHPRKRRRIPPDSESRVSLSPASSHSPCSAYCLVESTPLTGLKQKHDGSQQHNDGDEEQSASPSQYPRHPFHAASVTAQRPMNRTHIHA</sequence>
<feature type="region of interest" description="Disordered" evidence="1">
    <location>
        <begin position="246"/>
        <end position="296"/>
    </location>
</feature>
<dbReference type="AlphaFoldDB" id="A0A1G4AXV4"/>
<dbReference type="RefSeq" id="XP_022471036.1">
    <property type="nucleotide sequence ID" value="XM_022622398.1"/>
</dbReference>
<feature type="region of interest" description="Disordered" evidence="1">
    <location>
        <begin position="197"/>
        <end position="234"/>
    </location>
</feature>
<evidence type="ECO:0000313" key="2">
    <source>
        <dbReference type="EMBL" id="OHE93872.1"/>
    </source>
</evidence>
<evidence type="ECO:0000313" key="3">
    <source>
        <dbReference type="Proteomes" id="UP000176998"/>
    </source>
</evidence>
<dbReference type="EMBL" id="MJBS01000110">
    <property type="protein sequence ID" value="OHE93872.1"/>
    <property type="molecule type" value="Genomic_DNA"/>
</dbReference>
<gene>
    <name evidence="2" type="ORF">CORC01_10771</name>
</gene>
<proteinExistence type="predicted"/>
<feature type="compositionally biased region" description="Low complexity" evidence="1">
    <location>
        <begin position="223"/>
        <end position="234"/>
    </location>
</feature>
<reference evidence="2 3" key="1">
    <citation type="submission" date="2016-09" db="EMBL/GenBank/DDBJ databases">
        <authorList>
            <person name="Capua I."/>
            <person name="De Benedictis P."/>
            <person name="Joannis T."/>
            <person name="Lombin L.H."/>
            <person name="Cattoli G."/>
        </authorList>
    </citation>
    <scope>NUCLEOTIDE SEQUENCE [LARGE SCALE GENOMIC DNA]</scope>
    <source>
        <strain evidence="2 3">IMI 309357</strain>
    </source>
</reference>
<accession>A0A1G4AXV4</accession>
<protein>
    <submittedName>
        <fullName evidence="2">Uncharacterized protein</fullName>
    </submittedName>
</protein>
<organism evidence="2 3">
    <name type="scientific">Colletotrichum orchidophilum</name>
    <dbReference type="NCBI Taxonomy" id="1209926"/>
    <lineage>
        <taxon>Eukaryota</taxon>
        <taxon>Fungi</taxon>
        <taxon>Dikarya</taxon>
        <taxon>Ascomycota</taxon>
        <taxon>Pezizomycotina</taxon>
        <taxon>Sordariomycetes</taxon>
        <taxon>Hypocreomycetidae</taxon>
        <taxon>Glomerellales</taxon>
        <taxon>Glomerellaceae</taxon>
        <taxon>Colletotrichum</taxon>
    </lineage>
</organism>
<feature type="region of interest" description="Disordered" evidence="1">
    <location>
        <begin position="71"/>
        <end position="103"/>
    </location>
</feature>
<keyword evidence="3" id="KW-1185">Reference proteome</keyword>
<evidence type="ECO:0000256" key="1">
    <source>
        <dbReference type="SAM" id="MobiDB-lite"/>
    </source>
</evidence>
<comment type="caution">
    <text evidence="2">The sequence shown here is derived from an EMBL/GenBank/DDBJ whole genome shotgun (WGS) entry which is preliminary data.</text>
</comment>
<dbReference type="Proteomes" id="UP000176998">
    <property type="component" value="Unassembled WGS sequence"/>
</dbReference>
<dbReference type="GeneID" id="34563908"/>
<name>A0A1G4AXV4_9PEZI</name>